<comment type="similarity">
    <text evidence="1 4 7">Belongs to the tRNA pseudouridine synthase TruA family.</text>
</comment>
<dbReference type="InterPro" id="IPR020095">
    <property type="entry name" value="PsdUridine_synth_TruA_C"/>
</dbReference>
<dbReference type="CDD" id="cd02570">
    <property type="entry name" value="PseudoU_synth_EcTruA"/>
    <property type="match status" value="1"/>
</dbReference>
<feature type="binding site" evidence="4 6">
    <location>
        <position position="129"/>
    </location>
    <ligand>
        <name>substrate</name>
    </ligand>
</feature>
<reference evidence="9 10" key="1">
    <citation type="journal article" date="2007" name="Proc. Natl. Acad. Sci. U.S.A.">
        <title>Characterization of a marine gammaproteobacterium capable of aerobic anoxygenic photosynthesis.</title>
        <authorList>
            <person name="Fuchs B.M."/>
            <person name="Spring S."/>
            <person name="Teeling H."/>
            <person name="Quast C."/>
            <person name="Wulf J."/>
            <person name="Schattenhofer M."/>
            <person name="Yan S."/>
            <person name="Ferriera S."/>
            <person name="Johnson J."/>
            <person name="Glockner F.O."/>
            <person name="Amann R."/>
        </authorList>
    </citation>
    <scope>NUCLEOTIDE SEQUENCE [LARGE SCALE GENOMIC DNA]</scope>
    <source>
        <strain evidence="9">KT71</strain>
    </source>
</reference>
<evidence type="ECO:0000259" key="8">
    <source>
        <dbReference type="Pfam" id="PF01416"/>
    </source>
</evidence>
<comment type="function">
    <text evidence="4">Formation of pseudouridine at positions 38, 39 and 40 in the anticodon stem and loop of transfer RNAs.</text>
</comment>
<protein>
    <recommendedName>
        <fullName evidence="4">tRNA pseudouridine synthase A</fullName>
        <ecNumber evidence="4">5.4.99.12</ecNumber>
    </recommendedName>
    <alternativeName>
        <fullName evidence="4">tRNA pseudouridine(38-40) synthase</fullName>
    </alternativeName>
    <alternativeName>
        <fullName evidence="4">tRNA pseudouridylate synthase I</fullName>
    </alternativeName>
    <alternativeName>
        <fullName evidence="4">tRNA-uridine isomerase I</fullName>
    </alternativeName>
</protein>
<comment type="subunit">
    <text evidence="4">Homodimer.</text>
</comment>
<dbReference type="GO" id="GO:0031119">
    <property type="term" value="P:tRNA pseudouridine synthesis"/>
    <property type="evidence" value="ECO:0007669"/>
    <property type="project" value="UniProtKB-UniRule"/>
</dbReference>
<dbReference type="eggNOG" id="COG0101">
    <property type="taxonomic scope" value="Bacteria"/>
</dbReference>
<evidence type="ECO:0000256" key="2">
    <source>
        <dbReference type="ARBA" id="ARBA00022694"/>
    </source>
</evidence>
<dbReference type="PANTHER" id="PTHR11142">
    <property type="entry name" value="PSEUDOURIDYLATE SYNTHASE"/>
    <property type="match status" value="1"/>
</dbReference>
<dbReference type="HOGENOM" id="CLU_014673_0_2_6"/>
<dbReference type="NCBIfam" id="TIGR00071">
    <property type="entry name" value="hisT_truA"/>
    <property type="match status" value="1"/>
</dbReference>
<dbReference type="EMBL" id="AAOA02000001">
    <property type="protein sequence ID" value="ESZ89419.1"/>
    <property type="molecule type" value="Genomic_DNA"/>
</dbReference>
<organism evidence="9 10">
    <name type="scientific">Congregibacter litoralis KT71</name>
    <dbReference type="NCBI Taxonomy" id="314285"/>
    <lineage>
        <taxon>Bacteria</taxon>
        <taxon>Pseudomonadati</taxon>
        <taxon>Pseudomonadota</taxon>
        <taxon>Gammaproteobacteria</taxon>
        <taxon>Cellvibrionales</taxon>
        <taxon>Halieaceae</taxon>
        <taxon>Congregibacter</taxon>
    </lineage>
</organism>
<keyword evidence="10" id="KW-1185">Reference proteome</keyword>
<dbReference type="Pfam" id="PF01416">
    <property type="entry name" value="PseudoU_synth_1"/>
    <property type="match status" value="2"/>
</dbReference>
<evidence type="ECO:0000256" key="1">
    <source>
        <dbReference type="ARBA" id="ARBA00009375"/>
    </source>
</evidence>
<reference evidence="9 10" key="2">
    <citation type="journal article" date="2009" name="PLoS ONE">
        <title>The photosynthetic apparatus and its regulation in the aerobic gammaproteobacterium Congregibacter litoralis gen. nov., sp. nov.</title>
        <authorList>
            <person name="Spring S."/>
            <person name="Lunsdorf H."/>
            <person name="Fuchs B.M."/>
            <person name="Tindall B.J."/>
        </authorList>
    </citation>
    <scope>NUCLEOTIDE SEQUENCE [LARGE SCALE GENOMIC DNA]</scope>
    <source>
        <strain evidence="9">KT71</strain>
    </source>
</reference>
<keyword evidence="2 4" id="KW-0819">tRNA processing</keyword>
<comment type="caution">
    <text evidence="9">The sequence shown here is derived from an EMBL/GenBank/DDBJ whole genome shotgun (WGS) entry which is preliminary data.</text>
</comment>
<dbReference type="InterPro" id="IPR020094">
    <property type="entry name" value="TruA/RsuA/RluB/E/F_N"/>
</dbReference>
<dbReference type="Gene3D" id="3.30.70.660">
    <property type="entry name" value="Pseudouridine synthase I, catalytic domain, C-terminal subdomain"/>
    <property type="match status" value="1"/>
</dbReference>
<dbReference type="FunFam" id="3.30.70.580:FF:000001">
    <property type="entry name" value="tRNA pseudouridine synthase A"/>
    <property type="match status" value="1"/>
</dbReference>
<dbReference type="EC" id="5.4.99.12" evidence="4"/>
<evidence type="ECO:0000256" key="6">
    <source>
        <dbReference type="PIRSR" id="PIRSR001430-2"/>
    </source>
</evidence>
<accession>V7HV20</accession>
<dbReference type="GO" id="GO:0160147">
    <property type="term" value="F:tRNA pseudouridine(38-40) synthase activity"/>
    <property type="evidence" value="ECO:0007669"/>
    <property type="project" value="UniProtKB-EC"/>
</dbReference>
<dbReference type="RefSeq" id="WP_023659600.1">
    <property type="nucleotide sequence ID" value="NZ_CM002299.1"/>
</dbReference>
<dbReference type="Proteomes" id="UP000019205">
    <property type="component" value="Chromosome"/>
</dbReference>
<gene>
    <name evidence="4" type="primary">truA</name>
    <name evidence="9" type="ORF">KT71_002183</name>
</gene>
<dbReference type="AlphaFoldDB" id="V7HV20"/>
<dbReference type="InterPro" id="IPR001406">
    <property type="entry name" value="PsdUridine_synth_TruA"/>
</dbReference>
<evidence type="ECO:0000313" key="10">
    <source>
        <dbReference type="Proteomes" id="UP000019205"/>
    </source>
</evidence>
<dbReference type="InterPro" id="IPR020103">
    <property type="entry name" value="PsdUridine_synth_cat_dom_sf"/>
</dbReference>
<dbReference type="PIRSF" id="PIRSF001430">
    <property type="entry name" value="tRNA_psdUrid_synth"/>
    <property type="match status" value="1"/>
</dbReference>
<keyword evidence="3 4" id="KW-0413">Isomerase</keyword>
<feature type="domain" description="Pseudouridine synthase I TruA alpha/beta" evidence="8">
    <location>
        <begin position="166"/>
        <end position="264"/>
    </location>
</feature>
<dbReference type="STRING" id="314285.KT71_002183"/>
<dbReference type="Gene3D" id="3.30.70.580">
    <property type="entry name" value="Pseudouridine synthase I, catalytic domain, N-terminal subdomain"/>
    <property type="match status" value="1"/>
</dbReference>
<proteinExistence type="inferred from homology"/>
<comment type="catalytic activity">
    <reaction evidence="4 7">
        <text>uridine(38/39/40) in tRNA = pseudouridine(38/39/40) in tRNA</text>
        <dbReference type="Rhea" id="RHEA:22376"/>
        <dbReference type="Rhea" id="RHEA-COMP:10085"/>
        <dbReference type="Rhea" id="RHEA-COMP:10087"/>
        <dbReference type="ChEBI" id="CHEBI:65314"/>
        <dbReference type="ChEBI" id="CHEBI:65315"/>
        <dbReference type="EC" id="5.4.99.12"/>
    </reaction>
</comment>
<evidence type="ECO:0000256" key="7">
    <source>
        <dbReference type="RuleBase" id="RU003792"/>
    </source>
</evidence>
<evidence type="ECO:0000313" key="9">
    <source>
        <dbReference type="EMBL" id="ESZ89419.1"/>
    </source>
</evidence>
<dbReference type="InterPro" id="IPR020097">
    <property type="entry name" value="PsdUridine_synth_TruA_a/b_dom"/>
</dbReference>
<evidence type="ECO:0000256" key="5">
    <source>
        <dbReference type="PIRSR" id="PIRSR001430-1"/>
    </source>
</evidence>
<evidence type="ECO:0000256" key="4">
    <source>
        <dbReference type="HAMAP-Rule" id="MF_00171"/>
    </source>
</evidence>
<feature type="active site" description="Nucleophile" evidence="4 5">
    <location>
        <position position="71"/>
    </location>
</feature>
<feature type="domain" description="Pseudouridine synthase I TruA alpha/beta" evidence="8">
    <location>
        <begin position="24"/>
        <end position="121"/>
    </location>
</feature>
<name>V7HV20_9GAMM</name>
<comment type="caution">
    <text evidence="4">Lacks conserved residue(s) required for the propagation of feature annotation.</text>
</comment>
<sequence length="284" mass="31448">MAESHLRPFSTDTLPQGQRIAIRVEYDGSAYSGWQSQPHLPHVRTVQSEVENALATIANAQIRIYCAGRTDTGVHATAQWVHFDAPCARSLKSWVFGGNAQLPATIRIADARAVAEDFHARHSATARQYDYLIANAPVPSALLANRLLWVRQPLDHRRMRRSLLPLLGEQNFSAFRAASCQSTTPMRFMESVETYRRGDIVQIRVVANAFLHHMVRNIVGSCLQVGLGDKAEDWLGELLTLGDRTRAAATAPSHGLYLSGVRYPEDTGLSTSVELPFFPSATQE</sequence>
<evidence type="ECO:0000256" key="3">
    <source>
        <dbReference type="ARBA" id="ARBA00023235"/>
    </source>
</evidence>
<dbReference type="SUPFAM" id="SSF55120">
    <property type="entry name" value="Pseudouridine synthase"/>
    <property type="match status" value="1"/>
</dbReference>
<dbReference type="PANTHER" id="PTHR11142:SF0">
    <property type="entry name" value="TRNA PSEUDOURIDINE SYNTHASE-LIKE 1"/>
    <property type="match status" value="1"/>
</dbReference>
<dbReference type="HAMAP" id="MF_00171">
    <property type="entry name" value="TruA"/>
    <property type="match status" value="1"/>
</dbReference>
<dbReference type="GO" id="GO:0003723">
    <property type="term" value="F:RNA binding"/>
    <property type="evidence" value="ECO:0007669"/>
    <property type="project" value="InterPro"/>
</dbReference>